<organism evidence="3 4">
    <name type="scientific">Phytophthora citrophthora</name>
    <dbReference type="NCBI Taxonomy" id="4793"/>
    <lineage>
        <taxon>Eukaryota</taxon>
        <taxon>Sar</taxon>
        <taxon>Stramenopiles</taxon>
        <taxon>Oomycota</taxon>
        <taxon>Peronosporomycetes</taxon>
        <taxon>Peronosporales</taxon>
        <taxon>Peronosporaceae</taxon>
        <taxon>Phytophthora</taxon>
    </lineage>
</organism>
<reference evidence="3" key="1">
    <citation type="submission" date="2023-08" db="EMBL/GenBank/DDBJ databases">
        <title>Reference Genome Resource for the Citrus Pathogen Phytophthora citrophthora.</title>
        <authorList>
            <person name="Moller H."/>
            <person name="Coetzee B."/>
            <person name="Rose L.J."/>
            <person name="Van Niekerk J.M."/>
        </authorList>
    </citation>
    <scope>NUCLEOTIDE SEQUENCE</scope>
    <source>
        <strain evidence="3">STE-U-9442</strain>
    </source>
</reference>
<dbReference type="EMBL" id="JASMQC010000003">
    <property type="protein sequence ID" value="KAK1946232.1"/>
    <property type="molecule type" value="Genomic_DNA"/>
</dbReference>
<evidence type="ECO:0008006" key="5">
    <source>
        <dbReference type="Google" id="ProtNLM"/>
    </source>
</evidence>
<keyword evidence="2" id="KW-0472">Membrane</keyword>
<keyword evidence="4" id="KW-1185">Reference proteome</keyword>
<feature type="compositionally biased region" description="Low complexity" evidence="1">
    <location>
        <begin position="1"/>
        <end position="18"/>
    </location>
</feature>
<dbReference type="Proteomes" id="UP001259832">
    <property type="component" value="Unassembled WGS sequence"/>
</dbReference>
<evidence type="ECO:0000256" key="1">
    <source>
        <dbReference type="SAM" id="MobiDB-lite"/>
    </source>
</evidence>
<dbReference type="AlphaFoldDB" id="A0AAD9GWT8"/>
<evidence type="ECO:0000256" key="2">
    <source>
        <dbReference type="SAM" id="Phobius"/>
    </source>
</evidence>
<feature type="transmembrane region" description="Helical" evidence="2">
    <location>
        <begin position="303"/>
        <end position="324"/>
    </location>
</feature>
<protein>
    <recommendedName>
        <fullName evidence="5">Mucin-like protein</fullName>
    </recommendedName>
</protein>
<gene>
    <name evidence="3" type="ORF">P3T76_001785</name>
</gene>
<feature type="region of interest" description="Disordered" evidence="1">
    <location>
        <begin position="1"/>
        <end position="26"/>
    </location>
</feature>
<evidence type="ECO:0000313" key="3">
    <source>
        <dbReference type="EMBL" id="KAK1946232.1"/>
    </source>
</evidence>
<proteinExistence type="predicted"/>
<sequence>MDVSSLSVSASGSGSDESLLTDDDLLGSFGSDDSASDSYSGSEDTPGLVIAEYGFNPGSIDYSASDSYSASGSEEFGFYSGSIDSSSQSGSEEYGEFYSGSFDYSESYSGLDDVDCTDISVARDATYCIKDPLCSGDGEEPAGYGCPLKGDVAVSDCVENVRSFLNGDCVATLDSICHRLDSGAWGCVWEDEVVDTTGGAATDCTVVTVEGDATFCISGSICSGDGMGDRCPVSGDVAIGDCHDYLPSYSGGKCVAPGDAVCTQLDTGAWGCAWGNNGSAASYAVDNISVSTGGIGGGNSGELAVGVGVAAAVAGVIAAVFVAWSRKKRQHQHQHAEDSGYVMEPMTPPGLTRGNAAFHRV</sequence>
<keyword evidence="2" id="KW-1133">Transmembrane helix</keyword>
<name>A0AAD9GWT8_9STRA</name>
<evidence type="ECO:0000313" key="4">
    <source>
        <dbReference type="Proteomes" id="UP001259832"/>
    </source>
</evidence>
<comment type="caution">
    <text evidence="3">The sequence shown here is derived from an EMBL/GenBank/DDBJ whole genome shotgun (WGS) entry which is preliminary data.</text>
</comment>
<accession>A0AAD9GWT8</accession>
<keyword evidence="2" id="KW-0812">Transmembrane</keyword>